<organism evidence="1">
    <name type="scientific">Albugo laibachii Nc14</name>
    <dbReference type="NCBI Taxonomy" id="890382"/>
    <lineage>
        <taxon>Eukaryota</taxon>
        <taxon>Sar</taxon>
        <taxon>Stramenopiles</taxon>
        <taxon>Oomycota</taxon>
        <taxon>Peronosporomycetes</taxon>
        <taxon>Albuginales</taxon>
        <taxon>Albuginaceae</taxon>
        <taxon>Albugo</taxon>
    </lineage>
</organism>
<reference evidence="1" key="1">
    <citation type="journal article" date="2011" name="PLoS Biol.">
        <title>Gene gain and loss during evolution of obligate parasitism in the white rust pathogen of Arabidopsis thaliana.</title>
        <authorList>
            <person name="Kemen E."/>
            <person name="Gardiner A."/>
            <person name="Schultz-Larsen T."/>
            <person name="Kemen A.C."/>
            <person name="Balmuth A.L."/>
            <person name="Robert-Seilaniantz A."/>
            <person name="Bailey K."/>
            <person name="Holub E."/>
            <person name="Studholme D.J."/>
            <person name="Maclean D."/>
            <person name="Jones J.D."/>
        </authorList>
    </citation>
    <scope>NUCLEOTIDE SEQUENCE</scope>
</reference>
<dbReference type="HOGENOM" id="CLU_151079_0_0_1"/>
<dbReference type="GO" id="GO:0006508">
    <property type="term" value="P:proteolysis"/>
    <property type="evidence" value="ECO:0007669"/>
    <property type="project" value="UniProtKB-KW"/>
</dbReference>
<accession>F0WAG7</accession>
<evidence type="ECO:0000313" key="1">
    <source>
        <dbReference type="EMBL" id="CCA18138.1"/>
    </source>
</evidence>
<sequence>MYLFIGSGATWSLCRSSLSIPVSPHSWHLAERTWMRDTRACQDALPTGLLLTSKQIKNLVNGRLGKDTREDRLRAMLDKIIQHGDNTCVIFEDAMGMTGAIFIQTEAQRCVFEGSGECLIMDFTHNNTLGYYLGTNQYAKQL</sequence>
<dbReference type="AlphaFoldDB" id="F0WAG7"/>
<keyword evidence="1" id="KW-0378">Hydrolase</keyword>
<dbReference type="GO" id="GO:0008233">
    <property type="term" value="F:peptidase activity"/>
    <property type="evidence" value="ECO:0007669"/>
    <property type="project" value="UniProtKB-KW"/>
</dbReference>
<gene>
    <name evidence="1" type="primary">AlNc14C45G3693</name>
    <name evidence="1" type="ORF">ALNC14_042810</name>
</gene>
<dbReference type="EMBL" id="FR824090">
    <property type="protein sequence ID" value="CCA18138.1"/>
    <property type="molecule type" value="Genomic_DNA"/>
</dbReference>
<reference evidence="1" key="2">
    <citation type="submission" date="2011-02" db="EMBL/GenBank/DDBJ databases">
        <authorList>
            <person name="MacLean D."/>
        </authorList>
    </citation>
    <scope>NUCLEOTIDE SEQUENCE</scope>
</reference>
<protein>
    <submittedName>
        <fullName evidence="1">Serine protease family S01A putative</fullName>
    </submittedName>
</protein>
<name>F0WAG7_9STRA</name>
<proteinExistence type="predicted"/>
<keyword evidence="1" id="KW-0645">Protease</keyword>